<feature type="region of interest" description="Disordered" evidence="1">
    <location>
        <begin position="93"/>
        <end position="113"/>
    </location>
</feature>
<comment type="caution">
    <text evidence="3">The sequence shown here is derived from an EMBL/GenBank/DDBJ whole genome shotgun (WGS) entry which is preliminary data.</text>
</comment>
<keyword evidence="4" id="KW-1185">Reference proteome</keyword>
<gene>
    <name evidence="3" type="ORF">Q4610_21415</name>
</gene>
<dbReference type="EMBL" id="JAUQOM010000048">
    <property type="protein sequence ID" value="MDO7837595.1"/>
    <property type="molecule type" value="Genomic_DNA"/>
</dbReference>
<dbReference type="Proteomes" id="UP001176471">
    <property type="component" value="Unassembled WGS sequence"/>
</dbReference>
<organism evidence="3 4">
    <name type="scientific">Sphingobium cyanobacteriorum</name>
    <dbReference type="NCBI Taxonomy" id="3063954"/>
    <lineage>
        <taxon>Bacteria</taxon>
        <taxon>Pseudomonadati</taxon>
        <taxon>Pseudomonadota</taxon>
        <taxon>Alphaproteobacteria</taxon>
        <taxon>Sphingomonadales</taxon>
        <taxon>Sphingomonadaceae</taxon>
        <taxon>Sphingobium</taxon>
    </lineage>
</organism>
<evidence type="ECO:0000259" key="2">
    <source>
        <dbReference type="Pfam" id="PF10686"/>
    </source>
</evidence>
<reference evidence="3" key="1">
    <citation type="submission" date="2023-07" db="EMBL/GenBank/DDBJ databases">
        <title>Bacterial whole genome sequence for Sphingobium sp. HBC34.</title>
        <authorList>
            <person name="Le V."/>
            <person name="Ko S.-R."/>
            <person name="Ahn C.-Y."/>
            <person name="Oh H.-M."/>
        </authorList>
    </citation>
    <scope>NUCLEOTIDE SEQUENCE</scope>
    <source>
        <strain evidence="3">HBC34</strain>
    </source>
</reference>
<protein>
    <submittedName>
        <fullName evidence="3">DUF2493 domain-containing protein</fullName>
    </submittedName>
</protein>
<dbReference type="RefSeq" id="WP_304537804.1">
    <property type="nucleotide sequence ID" value="NZ_JAUQOM010000048.1"/>
</dbReference>
<proteinExistence type="predicted"/>
<name>A0ABT8ZV60_9SPHN</name>
<sequence length="313" mass="35707">MIDTPDNEPEHEVSPTAHLLDEIALYGYRPFSDEADPRPLPEERIAAGAVADMFDALIATMIDTRLEPDLEDLCWSLANLFHRAEFRIQRELDDNEDSQKRSQREQDGSEVKSVELERQICEGIGLIERRNAMEFMREAASDQFEVHFRKAWTPRTGSLVNHRTLTAAMIDSRDFLAAKRRSETEPMLPAGTRIAFTSGPAYQDHNRIWAALDKVLAKYPDMVLFHGGNPTGGEHIASLWARARKITHVPFRPDWERFKKAAPFRRNDQMLEVLCQRRSKSRPFGGVKPGHRVTCRGEWREGVARGPLPPALV</sequence>
<evidence type="ECO:0000313" key="4">
    <source>
        <dbReference type="Proteomes" id="UP001176471"/>
    </source>
</evidence>
<evidence type="ECO:0000313" key="3">
    <source>
        <dbReference type="EMBL" id="MDO7837595.1"/>
    </source>
</evidence>
<evidence type="ECO:0000256" key="1">
    <source>
        <dbReference type="SAM" id="MobiDB-lite"/>
    </source>
</evidence>
<dbReference type="InterPro" id="IPR019627">
    <property type="entry name" value="YAcAr"/>
</dbReference>
<accession>A0ABT8ZV60</accession>
<dbReference type="Pfam" id="PF10686">
    <property type="entry name" value="YAcAr"/>
    <property type="match status" value="1"/>
</dbReference>
<feature type="domain" description="YspA cpYpsA-related SLOG" evidence="2">
    <location>
        <begin position="192"/>
        <end position="258"/>
    </location>
</feature>